<dbReference type="SUPFAM" id="SSF53822">
    <property type="entry name" value="Periplasmic binding protein-like I"/>
    <property type="match status" value="1"/>
</dbReference>
<keyword evidence="7" id="KW-1185">Reference proteome</keyword>
<proteinExistence type="predicted"/>
<keyword evidence="3" id="KW-0804">Transcription</keyword>
<keyword evidence="1" id="KW-0805">Transcription regulation</keyword>
<evidence type="ECO:0000256" key="3">
    <source>
        <dbReference type="ARBA" id="ARBA00023163"/>
    </source>
</evidence>
<feature type="domain" description="Transcriptional regulator LacI/GalR-like sensor" evidence="5">
    <location>
        <begin position="13"/>
        <end position="79"/>
    </location>
</feature>
<keyword evidence="2" id="KW-0238">DNA-binding</keyword>
<reference evidence="6" key="1">
    <citation type="submission" date="2022-10" db="EMBL/GenBank/DDBJ databases">
        <authorList>
            <person name="Mo P."/>
        </authorList>
    </citation>
    <scope>NUCLEOTIDE SEQUENCE</scope>
    <source>
        <strain evidence="6">HUAS 13-4</strain>
    </source>
</reference>
<evidence type="ECO:0000313" key="7">
    <source>
        <dbReference type="Proteomes" id="UP001061298"/>
    </source>
</evidence>
<evidence type="ECO:0000256" key="4">
    <source>
        <dbReference type="SAM" id="MobiDB-lite"/>
    </source>
</evidence>
<accession>A0ABY6EBY3</accession>
<dbReference type="Pfam" id="PF13377">
    <property type="entry name" value="Peripla_BP_3"/>
    <property type="match status" value="1"/>
</dbReference>
<dbReference type="PANTHER" id="PTHR30146">
    <property type="entry name" value="LACI-RELATED TRANSCRIPTIONAL REPRESSOR"/>
    <property type="match status" value="1"/>
</dbReference>
<dbReference type="InterPro" id="IPR028082">
    <property type="entry name" value="Peripla_BP_I"/>
</dbReference>
<dbReference type="InterPro" id="IPR046335">
    <property type="entry name" value="LacI/GalR-like_sensor"/>
</dbReference>
<feature type="region of interest" description="Disordered" evidence="4">
    <location>
        <begin position="80"/>
        <end position="108"/>
    </location>
</feature>
<sequence>MRRLLASRAGFGAVVAATDIVAAGAIQALREEGIQVPDDVTTAGYDDITTALDVYPALTTVHVPHEELGRAAVGLALHREEFPETGTSSSAHMSSSGTPPGPRPMTCPACARRAESWIDG</sequence>
<evidence type="ECO:0000259" key="5">
    <source>
        <dbReference type="Pfam" id="PF13377"/>
    </source>
</evidence>
<gene>
    <name evidence="6" type="ORF">N8I84_40130</name>
</gene>
<evidence type="ECO:0000256" key="2">
    <source>
        <dbReference type="ARBA" id="ARBA00023125"/>
    </source>
</evidence>
<dbReference type="RefSeq" id="WP_263234435.1">
    <property type="nucleotide sequence ID" value="NZ_CP106793.1"/>
</dbReference>
<dbReference type="Gene3D" id="3.40.50.2300">
    <property type="match status" value="2"/>
</dbReference>
<evidence type="ECO:0000313" key="6">
    <source>
        <dbReference type="EMBL" id="UXY24199.1"/>
    </source>
</evidence>
<evidence type="ECO:0000256" key="1">
    <source>
        <dbReference type="ARBA" id="ARBA00023015"/>
    </source>
</evidence>
<organism evidence="6 7">
    <name type="scientific">Streptomyces cynarae</name>
    <dbReference type="NCBI Taxonomy" id="2981134"/>
    <lineage>
        <taxon>Bacteria</taxon>
        <taxon>Bacillati</taxon>
        <taxon>Actinomycetota</taxon>
        <taxon>Actinomycetes</taxon>
        <taxon>Kitasatosporales</taxon>
        <taxon>Streptomycetaceae</taxon>
        <taxon>Streptomyces</taxon>
    </lineage>
</organism>
<dbReference type="EMBL" id="CP106793">
    <property type="protein sequence ID" value="UXY24199.1"/>
    <property type="molecule type" value="Genomic_DNA"/>
</dbReference>
<protein>
    <submittedName>
        <fullName evidence="6">Substrate-binding domain-containing protein</fullName>
    </submittedName>
</protein>
<name>A0ABY6EBY3_9ACTN</name>
<dbReference type="Proteomes" id="UP001061298">
    <property type="component" value="Chromosome"/>
</dbReference>
<dbReference type="PANTHER" id="PTHR30146:SF109">
    <property type="entry name" value="HTH-TYPE TRANSCRIPTIONAL REGULATOR GALS"/>
    <property type="match status" value="1"/>
</dbReference>